<dbReference type="AlphaFoldDB" id="A0A699YXE8"/>
<feature type="transmembrane region" description="Helical" evidence="11">
    <location>
        <begin position="128"/>
        <end position="147"/>
    </location>
</feature>
<dbReference type="EC" id="2.4.1.-" evidence="11"/>
<comment type="caution">
    <text evidence="11">Lacks conserved residue(s) required for the propagation of feature annotation.</text>
</comment>
<evidence type="ECO:0000256" key="11">
    <source>
        <dbReference type="RuleBase" id="RU365064"/>
    </source>
</evidence>
<evidence type="ECO:0000256" key="10">
    <source>
        <dbReference type="ARBA" id="ARBA00023136"/>
    </source>
</evidence>
<keyword evidence="4 11" id="KW-0337">GPI-anchor biosynthesis</keyword>
<accession>A0A699YXE8</accession>
<dbReference type="GO" id="GO:0006506">
    <property type="term" value="P:GPI anchor biosynthetic process"/>
    <property type="evidence" value="ECO:0007669"/>
    <property type="project" value="UniProtKB-UniPathway"/>
</dbReference>
<protein>
    <recommendedName>
        <fullName evidence="11">GPI mannosyltransferase 1</fullName>
        <ecNumber evidence="11">2.4.1.-</ecNumber>
    </recommendedName>
    <alternativeName>
        <fullName evidence="11">GPI mannosyltransferase I</fullName>
    </alternativeName>
</protein>
<keyword evidence="14" id="KW-1185">Reference proteome</keyword>
<comment type="pathway">
    <text evidence="2 11">Glycolipid biosynthesis; glycosylphosphatidylinositol-anchor biosynthesis.</text>
</comment>
<evidence type="ECO:0000256" key="9">
    <source>
        <dbReference type="ARBA" id="ARBA00022989"/>
    </source>
</evidence>
<dbReference type="Pfam" id="PF05007">
    <property type="entry name" value="Mannosyl_trans"/>
    <property type="match status" value="2"/>
</dbReference>
<gene>
    <name evidence="13" type="ORF">HaLaN_10295</name>
</gene>
<dbReference type="UniPathway" id="UPA00196"/>
<dbReference type="InterPro" id="IPR007704">
    <property type="entry name" value="PIG-M"/>
</dbReference>
<dbReference type="GO" id="GO:0051751">
    <property type="term" value="F:alpha-1,4-mannosyltransferase activity"/>
    <property type="evidence" value="ECO:0007669"/>
    <property type="project" value="InterPro"/>
</dbReference>
<keyword evidence="10 11" id="KW-0472">Membrane</keyword>
<evidence type="ECO:0000256" key="3">
    <source>
        <dbReference type="ARBA" id="ARBA00011071"/>
    </source>
</evidence>
<evidence type="ECO:0000256" key="8">
    <source>
        <dbReference type="ARBA" id="ARBA00022824"/>
    </source>
</evidence>
<comment type="similarity">
    <text evidence="3 11">Belongs to the PIGM family.</text>
</comment>
<dbReference type="Proteomes" id="UP000485058">
    <property type="component" value="Unassembled WGS sequence"/>
</dbReference>
<evidence type="ECO:0000313" key="14">
    <source>
        <dbReference type="Proteomes" id="UP000485058"/>
    </source>
</evidence>
<keyword evidence="8 11" id="KW-0256">Endoplasmic reticulum</keyword>
<dbReference type="GO" id="GO:0004376">
    <property type="term" value="F:GPI mannosyltransferase activity"/>
    <property type="evidence" value="ECO:0007669"/>
    <property type="project" value="InterPro"/>
</dbReference>
<dbReference type="GO" id="GO:0005789">
    <property type="term" value="C:endoplasmic reticulum membrane"/>
    <property type="evidence" value="ECO:0007669"/>
    <property type="project" value="UniProtKB-SubCell"/>
</dbReference>
<evidence type="ECO:0000256" key="6">
    <source>
        <dbReference type="ARBA" id="ARBA00022679"/>
    </source>
</evidence>
<comment type="caution">
    <text evidence="13">The sequence shown here is derived from an EMBL/GenBank/DDBJ whole genome shotgun (WGS) entry which is preliminary data.</text>
</comment>
<evidence type="ECO:0000256" key="7">
    <source>
        <dbReference type="ARBA" id="ARBA00022692"/>
    </source>
</evidence>
<dbReference type="PANTHER" id="PTHR12886:SF0">
    <property type="entry name" value="GPI MANNOSYLTRANSFERASE 1"/>
    <property type="match status" value="1"/>
</dbReference>
<evidence type="ECO:0000256" key="1">
    <source>
        <dbReference type="ARBA" id="ARBA00004477"/>
    </source>
</evidence>
<organism evidence="13 14">
    <name type="scientific">Haematococcus lacustris</name>
    <name type="common">Green alga</name>
    <name type="synonym">Haematococcus pluvialis</name>
    <dbReference type="NCBI Taxonomy" id="44745"/>
    <lineage>
        <taxon>Eukaryota</taxon>
        <taxon>Viridiplantae</taxon>
        <taxon>Chlorophyta</taxon>
        <taxon>core chlorophytes</taxon>
        <taxon>Chlorophyceae</taxon>
        <taxon>CS clade</taxon>
        <taxon>Chlamydomonadales</taxon>
        <taxon>Haematococcaceae</taxon>
        <taxon>Haematococcus</taxon>
    </lineage>
</organism>
<feature type="compositionally biased region" description="Basic and acidic residues" evidence="12">
    <location>
        <begin position="203"/>
        <end position="217"/>
    </location>
</feature>
<evidence type="ECO:0000313" key="13">
    <source>
        <dbReference type="EMBL" id="GFH14271.1"/>
    </source>
</evidence>
<feature type="compositionally biased region" description="Polar residues" evidence="12">
    <location>
        <begin position="295"/>
        <end position="310"/>
    </location>
</feature>
<sequence length="454" mass="46673">MATTAKGASTPANASSILQSATAGKDGRNKFYNSTASRQREARQREAVLLSVVLHGTLFGLMSGGCFLLLGWLCWRAYGQAFLHHLSRQDHRCDVLVVLLLLWTLSCLLEGKAASAAAAYGLAVHMRIYPIIYAPSIVLFLAARSLLKQQQLRRGKAVAAAAGAGTAQAGAAGGEAAAAKEEVSEATANLQAVSREGPGAEEVEGRAAVESPDHEGEGTQAAQPPRGPHLVPGAAPDTLSQDPDRGAGQEGLLGDKGGGEGRVEEGAGQASGPPNTLHQAGAPAVADAGPMATGNRGSASTGSLNSTAAKASSHPAAGPVPISQPTASQGCKAAWRPPPLTLASQPLRQREAVLLSVLLHGTLFGLMSGGCFLLLGWLCWRAYGQAFLDQAFMHHLSRQDHRHNFSIYFYDIYLSYAARPPPMVGGAGHAAAQPQAAGLPAASPGAGCAELAAA</sequence>
<evidence type="ECO:0000256" key="5">
    <source>
        <dbReference type="ARBA" id="ARBA00022676"/>
    </source>
</evidence>
<dbReference type="GO" id="GO:1990529">
    <property type="term" value="C:glycosylphosphatidylinositol-mannosyltransferase I complex"/>
    <property type="evidence" value="ECO:0007669"/>
    <property type="project" value="TreeGrafter"/>
</dbReference>
<feature type="transmembrane region" description="Helical" evidence="11">
    <location>
        <begin position="352"/>
        <end position="378"/>
    </location>
</feature>
<dbReference type="PANTHER" id="PTHR12886">
    <property type="entry name" value="PIG-M MANNOSYLTRANSFERASE"/>
    <property type="match status" value="1"/>
</dbReference>
<comment type="subcellular location">
    <subcellularLocation>
        <location evidence="1 11">Endoplasmic reticulum membrane</location>
        <topology evidence="1 11">Multi-pass membrane protein</topology>
    </subcellularLocation>
</comment>
<name>A0A699YXE8_HAELA</name>
<proteinExistence type="inferred from homology"/>
<evidence type="ECO:0000256" key="4">
    <source>
        <dbReference type="ARBA" id="ARBA00022502"/>
    </source>
</evidence>
<feature type="transmembrane region" description="Helical" evidence="11">
    <location>
        <begin position="47"/>
        <end position="75"/>
    </location>
</feature>
<keyword evidence="9 11" id="KW-1133">Transmembrane helix</keyword>
<feature type="region of interest" description="Disordered" evidence="12">
    <location>
        <begin position="192"/>
        <end position="332"/>
    </location>
</feature>
<dbReference type="EMBL" id="BLLF01000707">
    <property type="protein sequence ID" value="GFH14271.1"/>
    <property type="molecule type" value="Genomic_DNA"/>
</dbReference>
<comment type="function">
    <text evidence="11">Catalytic subunit of the glycosylphosphatidylinositol-mannosyltransferase I complex which catalyzes the transfer of the first mannose, via an alpha-1,4 bond from a dolichol-phosphate-mannose (Dol-P-Man) to the glucosaminyl acyl phosphatidylinositol (GlcN-(acyl)PI) intermediate to generate alpha-D-Man-(1-&gt;4)-alpha-D-GlcN-(1-&gt;6)-(1-radyl,2-acyl-sn-glycero-3-phospho)-2-acyl-inositol and participates in the sixth step of the glycosylphosphatidylinositol-anchor biosynthesis.</text>
</comment>
<keyword evidence="7 11" id="KW-0812">Transmembrane</keyword>
<keyword evidence="5 11" id="KW-0328">Glycosyltransferase</keyword>
<evidence type="ECO:0000256" key="12">
    <source>
        <dbReference type="SAM" id="MobiDB-lite"/>
    </source>
</evidence>
<keyword evidence="6 11" id="KW-0808">Transferase</keyword>
<feature type="transmembrane region" description="Helical" evidence="11">
    <location>
        <begin position="96"/>
        <end position="122"/>
    </location>
</feature>
<reference evidence="13 14" key="1">
    <citation type="submission" date="2020-02" db="EMBL/GenBank/DDBJ databases">
        <title>Draft genome sequence of Haematococcus lacustris strain NIES-144.</title>
        <authorList>
            <person name="Morimoto D."/>
            <person name="Nakagawa S."/>
            <person name="Yoshida T."/>
            <person name="Sawayama S."/>
        </authorList>
    </citation>
    <scope>NUCLEOTIDE SEQUENCE [LARGE SCALE GENOMIC DNA]</scope>
    <source>
        <strain evidence="13 14">NIES-144</strain>
    </source>
</reference>
<evidence type="ECO:0000256" key="2">
    <source>
        <dbReference type="ARBA" id="ARBA00004687"/>
    </source>
</evidence>